<dbReference type="InterPro" id="IPR003094">
    <property type="entry name" value="6Pfruct_kin"/>
</dbReference>
<dbReference type="InterPro" id="IPR001345">
    <property type="entry name" value="PG/BPGM_mutase_AS"/>
</dbReference>
<feature type="compositionally biased region" description="Polar residues" evidence="4">
    <location>
        <begin position="160"/>
        <end position="169"/>
    </location>
</feature>
<dbReference type="GO" id="GO:0006003">
    <property type="term" value="P:fructose 2,6-bisphosphate metabolic process"/>
    <property type="evidence" value="ECO:0007669"/>
    <property type="project" value="InterPro"/>
</dbReference>
<evidence type="ECO:0000256" key="4">
    <source>
        <dbReference type="SAM" id="MobiDB-lite"/>
    </source>
</evidence>
<feature type="compositionally biased region" description="Low complexity" evidence="4">
    <location>
        <begin position="84"/>
        <end position="93"/>
    </location>
</feature>
<dbReference type="AlphaFoldDB" id="A0A8G0LQP3"/>
<gene>
    <name evidence="6" type="ORF">H0G86_010885</name>
</gene>
<evidence type="ECO:0000256" key="3">
    <source>
        <dbReference type="PIRSR" id="PIRSR613078-2"/>
    </source>
</evidence>
<protein>
    <submittedName>
        <fullName evidence="6">6-phosphofructo-2-kinase</fullName>
    </submittedName>
</protein>
<dbReference type="GO" id="GO:0006000">
    <property type="term" value="P:fructose metabolic process"/>
    <property type="evidence" value="ECO:0007669"/>
    <property type="project" value="InterPro"/>
</dbReference>
<dbReference type="PRINTS" id="PR00991">
    <property type="entry name" value="6PFRUCTKNASE"/>
</dbReference>
<keyword evidence="7" id="KW-1185">Reference proteome</keyword>
<evidence type="ECO:0000256" key="2">
    <source>
        <dbReference type="ARBA" id="ARBA00022840"/>
    </source>
</evidence>
<dbReference type="PANTHER" id="PTHR10606">
    <property type="entry name" value="6-PHOSPHOFRUCTO-2-KINASE/FRUCTOSE-2,6-BISPHOSPHATASE"/>
    <property type="match status" value="1"/>
</dbReference>
<keyword evidence="1" id="KW-0547">Nucleotide-binding</keyword>
<evidence type="ECO:0000313" key="6">
    <source>
        <dbReference type="EMBL" id="QYT03946.1"/>
    </source>
</evidence>
<dbReference type="Proteomes" id="UP000826661">
    <property type="component" value="Chromosome VI"/>
</dbReference>
<feature type="domain" description="6-phosphofructo-2-kinase" evidence="5">
    <location>
        <begin position="198"/>
        <end position="251"/>
    </location>
</feature>
<evidence type="ECO:0000256" key="1">
    <source>
        <dbReference type="ARBA" id="ARBA00022741"/>
    </source>
</evidence>
<dbReference type="GO" id="GO:0005524">
    <property type="term" value="F:ATP binding"/>
    <property type="evidence" value="ECO:0007669"/>
    <property type="project" value="UniProtKB-KW"/>
</dbReference>
<feature type="domain" description="6-phosphofructo-2-kinase" evidence="5">
    <location>
        <begin position="302"/>
        <end position="470"/>
    </location>
</feature>
<organism evidence="6 7">
    <name type="scientific">Trichoderma simmonsii</name>
    <dbReference type="NCBI Taxonomy" id="1491479"/>
    <lineage>
        <taxon>Eukaryota</taxon>
        <taxon>Fungi</taxon>
        <taxon>Dikarya</taxon>
        <taxon>Ascomycota</taxon>
        <taxon>Pezizomycotina</taxon>
        <taxon>Sordariomycetes</taxon>
        <taxon>Hypocreomycetidae</taxon>
        <taxon>Hypocreales</taxon>
        <taxon>Hypocreaceae</taxon>
        <taxon>Trichoderma</taxon>
    </lineage>
</organism>
<feature type="compositionally biased region" description="Polar residues" evidence="4">
    <location>
        <begin position="139"/>
        <end position="153"/>
    </location>
</feature>
<evidence type="ECO:0000313" key="7">
    <source>
        <dbReference type="Proteomes" id="UP000826661"/>
    </source>
</evidence>
<dbReference type="SMART" id="SM00855">
    <property type="entry name" value="PGAM"/>
    <property type="match status" value="1"/>
</dbReference>
<reference evidence="6 7" key="1">
    <citation type="journal article" date="2021" name="BMC Genomics">
        <title>Telomere-to-telomere genome assembly of asparaginase-producing Trichoderma simmonsii.</title>
        <authorList>
            <person name="Chung D."/>
            <person name="Kwon Y.M."/>
            <person name="Yang Y."/>
        </authorList>
    </citation>
    <scope>NUCLEOTIDE SEQUENCE [LARGE SCALE GENOMIC DNA]</scope>
    <source>
        <strain evidence="6 7">GH-Sj1</strain>
    </source>
</reference>
<dbReference type="PROSITE" id="PS00175">
    <property type="entry name" value="PG_MUTASE"/>
    <property type="match status" value="1"/>
</dbReference>
<dbReference type="SUPFAM" id="SSF53254">
    <property type="entry name" value="Phosphoglycerate mutase-like"/>
    <property type="match status" value="1"/>
</dbReference>
<accession>A0A8G0LQP3</accession>
<dbReference type="Pfam" id="PF01591">
    <property type="entry name" value="6PF2K"/>
    <property type="match status" value="2"/>
</dbReference>
<dbReference type="InterPro" id="IPR013079">
    <property type="entry name" value="6Phosfructo_kin"/>
</dbReference>
<sequence>MLQAIYFPASASLLGSPPFASKHRPGHLHLLSNLDPASVSLQMPSAVSFSREDAGRRLAKQSALAKLVMNNRLFSSPPSPPSTSPSSTSPASPELEHQHPHHLAVLPPPAKDVYSTLPVPIAPIPAMVNVAHLMNDLTETPPYSRSVTSTAPSSPRIPPQRQNSGSQTPRVRPHATTLNIPGMTRSKVSPDGRIPQRDVAAKLVIVMVGLPARGKSYITKKLQRYLTWQQHESRIFNVGNRRRKTAGRKVSIHPKLAPEPDCLDPPVQAAEILLNGMPAPSGLLSPRHREEPTAFDLNQAESQQDADQSAQFFDPKNEKAAAFREQVAMDTLDELLDYLLNEGGAVGILDATNSTIARRQHVVDHIKQREPKLGILFIESICRDPDLLEANMRLKLSGPDYRDKDPIQSLADFKARVEAYASAYEPLGEYEEEHDMQYIQMVDVGRKLIQHRLKGFLSGGLSTYLSSFNLAPRQIWITRHGQSIDNELGKLGGDSALTERGHCYAQALHRFITHKRKEWIMEQKSKMAQASFPPLPGDNTPPYPDMYSDVDEKNFCVWTSMLQRSVETAEYFDVDDDYDVKNWEMLNELNSGQFEGMTYEEIAAKFPEEFKKRANDKLNYIYPGVGGEGYLQVISRLRDMVREIERITDHVLIIGHRSVCRVLMAYFMDLTREDITDMDVPLGMLYSIEPKPYGIAFHAYRYNEGRGWFDEMSNYKPQKAARGSV</sequence>
<dbReference type="GO" id="GO:0005829">
    <property type="term" value="C:cytosol"/>
    <property type="evidence" value="ECO:0007669"/>
    <property type="project" value="TreeGrafter"/>
</dbReference>
<feature type="region of interest" description="Disordered" evidence="4">
    <location>
        <begin position="72"/>
        <end position="107"/>
    </location>
</feature>
<name>A0A8G0LQP3_9HYPO</name>
<dbReference type="InterPro" id="IPR027417">
    <property type="entry name" value="P-loop_NTPase"/>
</dbReference>
<dbReference type="InterPro" id="IPR013078">
    <property type="entry name" value="His_Pase_superF_clade-1"/>
</dbReference>
<dbReference type="Gene3D" id="3.40.50.300">
    <property type="entry name" value="P-loop containing nucleotide triphosphate hydrolases"/>
    <property type="match status" value="1"/>
</dbReference>
<dbReference type="SUPFAM" id="SSF52540">
    <property type="entry name" value="P-loop containing nucleoside triphosphate hydrolases"/>
    <property type="match status" value="1"/>
</dbReference>
<dbReference type="Pfam" id="PF00300">
    <property type="entry name" value="His_Phos_1"/>
    <property type="match status" value="1"/>
</dbReference>
<feature type="binding site" evidence="3">
    <location>
        <position position="564"/>
    </location>
    <ligand>
        <name>substrate</name>
    </ligand>
</feature>
<proteinExistence type="predicted"/>
<dbReference type="InterPro" id="IPR029033">
    <property type="entry name" value="His_PPase_superfam"/>
</dbReference>
<dbReference type="CDD" id="cd07067">
    <property type="entry name" value="HP_PGM_like"/>
    <property type="match status" value="1"/>
</dbReference>
<dbReference type="PANTHER" id="PTHR10606:SF32">
    <property type="entry name" value="6-PHOSPHOFRUCTO-2-KINASE 1"/>
    <property type="match status" value="1"/>
</dbReference>
<dbReference type="Gene3D" id="3.40.50.1240">
    <property type="entry name" value="Phosphoglycerate mutase-like"/>
    <property type="match status" value="1"/>
</dbReference>
<dbReference type="GO" id="GO:0003873">
    <property type="term" value="F:6-phosphofructo-2-kinase activity"/>
    <property type="evidence" value="ECO:0007669"/>
    <property type="project" value="InterPro"/>
</dbReference>
<feature type="region of interest" description="Disordered" evidence="4">
    <location>
        <begin position="139"/>
        <end position="193"/>
    </location>
</feature>
<dbReference type="EMBL" id="CP075869">
    <property type="protein sequence ID" value="QYT03946.1"/>
    <property type="molecule type" value="Genomic_DNA"/>
</dbReference>
<keyword evidence="2" id="KW-0067">ATP-binding</keyword>
<evidence type="ECO:0000259" key="5">
    <source>
        <dbReference type="Pfam" id="PF01591"/>
    </source>
</evidence>